<evidence type="ECO:0000256" key="1">
    <source>
        <dbReference type="ARBA" id="ARBA00022679"/>
    </source>
</evidence>
<dbReference type="PATRIC" id="fig|1609559.3.peg.1019"/>
<dbReference type="Gene3D" id="3.40.630.30">
    <property type="match status" value="1"/>
</dbReference>
<name>A0A127B937_9EURY</name>
<reference evidence="4" key="1">
    <citation type="submission" date="2015-02" db="EMBL/GenBank/DDBJ databases">
        <title>Pyrococcus kukulkanii sp. nov., a novel hyperthermophilic archaeon isolated from a deep-sea hydrothermal vent at the Guaymas Basin.</title>
        <authorList>
            <person name="Oger P.M."/>
            <person name="Callac N."/>
            <person name="Jebbar M."/>
            <person name="Godfroy A."/>
        </authorList>
    </citation>
    <scope>NUCLEOTIDE SEQUENCE [LARGE SCALE GENOMIC DNA]</scope>
    <source>
        <strain evidence="4">NCB100</strain>
    </source>
</reference>
<dbReference type="KEGG" id="pyc:TQ32_04905"/>
<dbReference type="PANTHER" id="PTHR13947:SF37">
    <property type="entry name" value="LD18367P"/>
    <property type="match status" value="1"/>
</dbReference>
<accession>A0A127B937</accession>
<dbReference type="SUPFAM" id="SSF55729">
    <property type="entry name" value="Acyl-CoA N-acyltransferases (Nat)"/>
    <property type="match status" value="1"/>
</dbReference>
<organism evidence="3 4">
    <name type="scientific">Pyrococcus kukulkanii</name>
    <dbReference type="NCBI Taxonomy" id="1609559"/>
    <lineage>
        <taxon>Archaea</taxon>
        <taxon>Methanobacteriati</taxon>
        <taxon>Methanobacteriota</taxon>
        <taxon>Thermococci</taxon>
        <taxon>Thermococcales</taxon>
        <taxon>Thermococcaceae</taxon>
        <taxon>Pyrococcus</taxon>
    </lineage>
</organism>
<dbReference type="AlphaFoldDB" id="A0A127B937"/>
<protein>
    <recommendedName>
        <fullName evidence="2">N-acetyltransferase domain-containing protein</fullName>
    </recommendedName>
</protein>
<keyword evidence="1" id="KW-0808">Transferase</keyword>
<dbReference type="InterPro" id="IPR000182">
    <property type="entry name" value="GNAT_dom"/>
</dbReference>
<dbReference type="Pfam" id="PF00583">
    <property type="entry name" value="Acetyltransf_1"/>
    <property type="match status" value="1"/>
</dbReference>
<proteinExistence type="predicted"/>
<feature type="domain" description="N-acetyltransferase" evidence="2">
    <location>
        <begin position="7"/>
        <end position="186"/>
    </location>
</feature>
<dbReference type="PROSITE" id="PS51186">
    <property type="entry name" value="GNAT"/>
    <property type="match status" value="1"/>
</dbReference>
<sequence length="287" mass="33051">MPLQGYKMIREATLDDTMRIVKCHLSDVDIPEYPRLSVFDRYKYGGPWMSVETCSIHLNYMFLHNQPVLVAEIGNEVVGELELLIEEEMFLKKLRKVCNADVLIVHRGFRGKGIGKALMQKAEEFAKAKGCDVILVTPEDRSYGFYKRLGYKKLLENYVVKISTGNFDPEDAKLCSFSWEKVKRLELVAGRFQSSYHHWFSSFVDLIADIDKILEAGRLGKSYYVIRELPNGFGGIYVWGHEKDIPGILGRAKKYFSEVITAISRDLIEELEPEILRRNIILGKWIS</sequence>
<dbReference type="InterPro" id="IPR050769">
    <property type="entry name" value="NAT_camello-type"/>
</dbReference>
<dbReference type="CDD" id="cd04301">
    <property type="entry name" value="NAT_SF"/>
    <property type="match status" value="1"/>
</dbReference>
<dbReference type="Proteomes" id="UP000070587">
    <property type="component" value="Chromosome"/>
</dbReference>
<reference evidence="3 4" key="2">
    <citation type="journal article" date="2016" name="Int. J. Syst. Evol. Microbiol.">
        <title>Pyrococcus kukulkanii sp. nov., a hyperthermophilic, piezophilic archaeon isolated from a deep-sea hydrothermal vent.</title>
        <authorList>
            <person name="Callac N."/>
            <person name="Oger P."/>
            <person name="Lesongeur F."/>
            <person name="Rattray J.E."/>
            <person name="Vannier P."/>
            <person name="Michoud G."/>
            <person name="Beauverger M."/>
            <person name="Gayet N."/>
            <person name="Rouxel O."/>
            <person name="Jebbar M."/>
            <person name="Godfroy A."/>
        </authorList>
    </citation>
    <scope>NUCLEOTIDE SEQUENCE [LARGE SCALE GENOMIC DNA]</scope>
    <source>
        <strain evidence="3 4">NCB100</strain>
    </source>
</reference>
<dbReference type="EMBL" id="CP010835">
    <property type="protein sequence ID" value="AMM53892.1"/>
    <property type="molecule type" value="Genomic_DNA"/>
</dbReference>
<dbReference type="GO" id="GO:0008080">
    <property type="term" value="F:N-acetyltransferase activity"/>
    <property type="evidence" value="ECO:0007669"/>
    <property type="project" value="InterPro"/>
</dbReference>
<dbReference type="InterPro" id="IPR016181">
    <property type="entry name" value="Acyl_CoA_acyltransferase"/>
</dbReference>
<dbReference type="PANTHER" id="PTHR13947">
    <property type="entry name" value="GNAT FAMILY N-ACETYLTRANSFERASE"/>
    <property type="match status" value="1"/>
</dbReference>
<gene>
    <name evidence="3" type="ORF">TQ32_04905</name>
</gene>
<evidence type="ECO:0000313" key="4">
    <source>
        <dbReference type="Proteomes" id="UP000070587"/>
    </source>
</evidence>
<evidence type="ECO:0000313" key="3">
    <source>
        <dbReference type="EMBL" id="AMM53892.1"/>
    </source>
</evidence>
<evidence type="ECO:0000259" key="2">
    <source>
        <dbReference type="PROSITE" id="PS51186"/>
    </source>
</evidence>
<dbReference type="STRING" id="1609559.TQ32_04905"/>